<dbReference type="HOGENOM" id="CLU_013808_1_0_1"/>
<dbReference type="GO" id="GO:0005786">
    <property type="term" value="C:signal recognition particle, endoplasmic reticulum targeting"/>
    <property type="evidence" value="ECO:0007669"/>
    <property type="project" value="UniProtKB-KW"/>
</dbReference>
<dbReference type="GO" id="GO:0043022">
    <property type="term" value="F:ribosome binding"/>
    <property type="evidence" value="ECO:0007669"/>
    <property type="project" value="TreeGrafter"/>
</dbReference>
<sequence length="527" mass="59917">MTTMEQLISATQSSLDDISSHENILSYYLVLTEHPDRLELKETKAVALILLQKFEEAEKLTDQEFLKAYCFYREGRLKEAMAILKSEAESNVFLKAQIFYQEGQWRKCLDCYQNLIALMASKLDHSELLTNVSAVNGDLPINFNSFEILYNQSLHLALNGQYHDALDQVNQSISILKSMAANEAEISKDLGLLLAHKGFVLLKLKQFKKANECFQRIETSDNTTSCIASFNRSLLSSKANLKGFKSALLYNESLIDALTEGLDNEKLSNLSQSDQLILRAAADPLNSLDILKESNDLEAIFYSIQLKFLKGQSIEDELKKLPEEILHSPGFVSFQVSHLKSEIPLINALNYWRQNNEKSNASICATLEYYLADYYLKSSEHLKAKNLLEKLKLNSNLDASMKKIVELNLLQFSPSSESNLSRVSHGFSNDELKRLEEFNVFSETSRVQALKKKRKNKLPKNIDPLNKPDPERWLPKWQRSSNKKKGKSKKVNGGAQGAIDENKKPEVTPLKVPVNKQSKKKNNKKKR</sequence>
<dbReference type="Proteomes" id="UP000281549">
    <property type="component" value="Unassembled WGS sequence"/>
</dbReference>
<keyword evidence="6" id="KW-0256">Endoplasmic reticulum</keyword>
<dbReference type="GO" id="GO:0006614">
    <property type="term" value="P:SRP-dependent cotranslational protein targeting to membrane"/>
    <property type="evidence" value="ECO:0007669"/>
    <property type="project" value="InterPro"/>
</dbReference>
<reference evidence="12" key="3">
    <citation type="submission" date="2018-08" db="EMBL/GenBank/DDBJ databases">
        <title>Leveraging single-cell genomics to expand the Fungal Tree of Life.</title>
        <authorList>
            <consortium name="DOE Joint Genome Institute"/>
            <person name="Ahrendt S.R."/>
            <person name="Quandt C.A."/>
            <person name="Ciobanu D."/>
            <person name="Clum A."/>
            <person name="Salamov A."/>
            <person name="Andreopoulos B."/>
            <person name="Cheng J.-F."/>
            <person name="Woyke T."/>
            <person name="Pelin A."/>
            <person name="Henrissat B."/>
            <person name="Reynolds N."/>
            <person name="Benny G.L."/>
            <person name="Smith M.E."/>
            <person name="James T.Y."/>
            <person name="Grigoriev I.V."/>
        </authorList>
    </citation>
    <scope>NUCLEOTIDE SEQUENCE</scope>
    <source>
        <strain evidence="12">CSF55</strain>
    </source>
</reference>
<keyword evidence="8" id="KW-0687">Ribonucleoprotein</keyword>
<dbReference type="GO" id="GO:0008312">
    <property type="term" value="F:7S RNA binding"/>
    <property type="evidence" value="ECO:0007669"/>
    <property type="project" value="InterPro"/>
</dbReference>
<evidence type="ECO:0000313" key="14">
    <source>
        <dbReference type="Proteomes" id="UP000281549"/>
    </source>
</evidence>
<evidence type="ECO:0000256" key="4">
    <source>
        <dbReference type="ARBA" id="ARBA00018350"/>
    </source>
</evidence>
<accession>A0A075AZW3</accession>
<keyword evidence="5" id="KW-0963">Cytoplasm</keyword>
<evidence type="ECO:0000256" key="2">
    <source>
        <dbReference type="ARBA" id="ARBA00004496"/>
    </source>
</evidence>
<dbReference type="Pfam" id="PF08492">
    <property type="entry name" value="SRP72"/>
    <property type="match status" value="1"/>
</dbReference>
<comment type="similarity">
    <text evidence="3">Belongs to the SRP72 family.</text>
</comment>
<dbReference type="InterPro" id="IPR031545">
    <property type="entry name" value="SRP72_TPR-like"/>
</dbReference>
<evidence type="ECO:0000256" key="3">
    <source>
        <dbReference type="ARBA" id="ARBA00007676"/>
    </source>
</evidence>
<dbReference type="STRING" id="988480.A0A075AZW3"/>
<organism evidence="11 13">
    <name type="scientific">Rozella allomycis (strain CSF55)</name>
    <dbReference type="NCBI Taxonomy" id="988480"/>
    <lineage>
        <taxon>Eukaryota</taxon>
        <taxon>Fungi</taxon>
        <taxon>Fungi incertae sedis</taxon>
        <taxon>Cryptomycota</taxon>
        <taxon>Cryptomycota incertae sedis</taxon>
        <taxon>Rozella</taxon>
    </lineage>
</organism>
<feature type="domain" description="Signal recognition particle SRP72 subunit RNA-binding" evidence="10">
    <location>
        <begin position="445"/>
        <end position="484"/>
    </location>
</feature>
<evidence type="ECO:0000256" key="8">
    <source>
        <dbReference type="ARBA" id="ARBA00023274"/>
    </source>
</evidence>
<feature type="compositionally biased region" description="Basic residues" evidence="9">
    <location>
        <begin position="481"/>
        <end position="490"/>
    </location>
</feature>
<dbReference type="Pfam" id="PF17004">
    <property type="entry name" value="SRP_TPR_like"/>
    <property type="match status" value="1"/>
</dbReference>
<protein>
    <recommendedName>
        <fullName evidence="4">Signal recognition particle subunit SRP72</fullName>
    </recommendedName>
</protein>
<keyword evidence="7" id="KW-0733">Signal recognition particle</keyword>
<evidence type="ECO:0000313" key="12">
    <source>
        <dbReference type="EMBL" id="RKP18436.1"/>
    </source>
</evidence>
<dbReference type="InterPro" id="IPR011990">
    <property type="entry name" value="TPR-like_helical_dom_sf"/>
</dbReference>
<gene>
    <name evidence="11" type="ORF">O9G_001855</name>
    <name evidence="12" type="ORF">ROZALSC1DRAFT_29884</name>
</gene>
<reference evidence="14" key="2">
    <citation type="journal article" date="2018" name="Nat. Microbiol.">
        <title>Leveraging single-cell genomics to expand the fungal tree of life.</title>
        <authorList>
            <person name="Ahrendt S.R."/>
            <person name="Quandt C.A."/>
            <person name="Ciobanu D."/>
            <person name="Clum A."/>
            <person name="Salamov A."/>
            <person name="Andreopoulos B."/>
            <person name="Cheng J.F."/>
            <person name="Woyke T."/>
            <person name="Pelin A."/>
            <person name="Henrissat B."/>
            <person name="Reynolds N.K."/>
            <person name="Benny G.L."/>
            <person name="Smith M.E."/>
            <person name="James T.Y."/>
            <person name="Grigoriev I.V."/>
        </authorList>
    </citation>
    <scope>NUCLEOTIDE SEQUENCE [LARGE SCALE GENOMIC DNA]</scope>
    <source>
        <strain evidence="14">CSF55</strain>
    </source>
</reference>
<dbReference type="OrthoDB" id="5421607at2759"/>
<reference evidence="11 13" key="1">
    <citation type="journal article" date="2013" name="Curr. Biol.">
        <title>Shared signatures of parasitism and phylogenomics unite Cryptomycota and microsporidia.</title>
        <authorList>
            <person name="James T.Y."/>
            <person name="Pelin A."/>
            <person name="Bonen L."/>
            <person name="Ahrendt S."/>
            <person name="Sain D."/>
            <person name="Corradi N."/>
            <person name="Stajich J.E."/>
        </authorList>
    </citation>
    <scope>NUCLEOTIDE SEQUENCE [LARGE SCALE GENOMIC DNA]</scope>
    <source>
        <strain evidence="11">CSF55</strain>
        <strain evidence="11">CSF55</strain>
    </source>
</reference>
<evidence type="ECO:0000256" key="9">
    <source>
        <dbReference type="SAM" id="MobiDB-lite"/>
    </source>
</evidence>
<comment type="subcellular location">
    <subcellularLocation>
        <location evidence="2">Cytoplasm</location>
    </subcellularLocation>
    <subcellularLocation>
        <location evidence="1">Endoplasmic reticulum</location>
    </subcellularLocation>
</comment>
<dbReference type="PANTHER" id="PTHR14094">
    <property type="entry name" value="SIGNAL RECOGNITION PARTICLE 72"/>
    <property type="match status" value="1"/>
</dbReference>
<evidence type="ECO:0000256" key="5">
    <source>
        <dbReference type="ARBA" id="ARBA00022490"/>
    </source>
</evidence>
<dbReference type="SUPFAM" id="SSF48452">
    <property type="entry name" value="TPR-like"/>
    <property type="match status" value="1"/>
</dbReference>
<dbReference type="PANTHER" id="PTHR14094:SF9">
    <property type="entry name" value="SIGNAL RECOGNITION PARTICLE SUBUNIT SRP72"/>
    <property type="match status" value="1"/>
</dbReference>
<proteinExistence type="inferred from homology"/>
<evidence type="ECO:0000313" key="13">
    <source>
        <dbReference type="Proteomes" id="UP000030755"/>
    </source>
</evidence>
<evidence type="ECO:0000256" key="6">
    <source>
        <dbReference type="ARBA" id="ARBA00022824"/>
    </source>
</evidence>
<feature type="compositionally biased region" description="Basic residues" evidence="9">
    <location>
        <begin position="517"/>
        <end position="527"/>
    </location>
</feature>
<name>A0A075AZW3_ROZAC</name>
<dbReference type="Gene3D" id="1.25.40.10">
    <property type="entry name" value="Tetratricopeptide repeat domain"/>
    <property type="match status" value="1"/>
</dbReference>
<dbReference type="EMBL" id="KE560971">
    <property type="protein sequence ID" value="EPZ34242.1"/>
    <property type="molecule type" value="Genomic_DNA"/>
</dbReference>
<dbReference type="InterPro" id="IPR013699">
    <property type="entry name" value="Signal_recog_part_SRP72_RNA-bd"/>
</dbReference>
<dbReference type="AlphaFoldDB" id="A0A075AZW3"/>
<dbReference type="InterPro" id="IPR026270">
    <property type="entry name" value="SRP72"/>
</dbReference>
<dbReference type="GO" id="GO:0005783">
    <property type="term" value="C:endoplasmic reticulum"/>
    <property type="evidence" value="ECO:0007669"/>
    <property type="project" value="UniProtKB-SubCell"/>
</dbReference>
<dbReference type="Proteomes" id="UP000030755">
    <property type="component" value="Unassembled WGS sequence"/>
</dbReference>
<evidence type="ECO:0000256" key="1">
    <source>
        <dbReference type="ARBA" id="ARBA00004240"/>
    </source>
</evidence>
<evidence type="ECO:0000259" key="10">
    <source>
        <dbReference type="Pfam" id="PF08492"/>
    </source>
</evidence>
<evidence type="ECO:0000256" key="7">
    <source>
        <dbReference type="ARBA" id="ARBA00023135"/>
    </source>
</evidence>
<dbReference type="EMBL" id="ML005459">
    <property type="protein sequence ID" value="RKP18436.1"/>
    <property type="molecule type" value="Genomic_DNA"/>
</dbReference>
<evidence type="ECO:0000313" key="11">
    <source>
        <dbReference type="EMBL" id="EPZ34242.1"/>
    </source>
</evidence>
<feature type="region of interest" description="Disordered" evidence="9">
    <location>
        <begin position="451"/>
        <end position="527"/>
    </location>
</feature>
<keyword evidence="13" id="KW-1185">Reference proteome</keyword>